<dbReference type="PANTHER" id="PTHR43544">
    <property type="entry name" value="SHORT-CHAIN DEHYDROGENASE/REDUCTASE"/>
    <property type="match status" value="1"/>
</dbReference>
<keyword evidence="4" id="KW-1185">Reference proteome</keyword>
<proteinExistence type="predicted"/>
<evidence type="ECO:0000313" key="3">
    <source>
        <dbReference type="EMBL" id="CAG7616487.1"/>
    </source>
</evidence>
<sequence length="243" mass="26201">MEMDAGKTVCITGTDRGIGLALSKGLLLEGYTVFAGGIQQENKELDDFAVAFPGRLRRFVLDVGSDTSVGEAAEFIQSDTEKLDFLINNAAILGDTKKTIADELDFDEIQRVYNVSALGAIRMSSALIGPVMNGGKLIVNISSEAGSIGNSFRESWFGYCMAKSALNMGSTIIHNSICKDGGRVLLIHPGWVKTSMSGTWNDAGTYTPEEAGANILKRIDEYKDEIGPQPMYIEADTGKSLPW</sequence>
<evidence type="ECO:0000313" key="4">
    <source>
        <dbReference type="Proteomes" id="UP000730618"/>
    </source>
</evidence>
<evidence type="ECO:0008006" key="5">
    <source>
        <dbReference type="Google" id="ProtNLM"/>
    </source>
</evidence>
<dbReference type="Pfam" id="PF00106">
    <property type="entry name" value="adh_short"/>
    <property type="match status" value="1"/>
</dbReference>
<dbReference type="EMBL" id="CAJVCE010000001">
    <property type="protein sequence ID" value="CAG7616487.1"/>
    <property type="molecule type" value="Genomic_DNA"/>
</dbReference>
<keyword evidence="1" id="KW-0521">NADP</keyword>
<gene>
    <name evidence="3" type="ORF">PAECIP111802_00293</name>
</gene>
<evidence type="ECO:0000256" key="1">
    <source>
        <dbReference type="ARBA" id="ARBA00022857"/>
    </source>
</evidence>
<organism evidence="3 4">
    <name type="scientific">Paenibacillus allorhizosphaerae</name>
    <dbReference type="NCBI Taxonomy" id="2849866"/>
    <lineage>
        <taxon>Bacteria</taxon>
        <taxon>Bacillati</taxon>
        <taxon>Bacillota</taxon>
        <taxon>Bacilli</taxon>
        <taxon>Bacillales</taxon>
        <taxon>Paenibacillaceae</taxon>
        <taxon>Paenibacillus</taxon>
    </lineage>
</organism>
<dbReference type="InterPro" id="IPR002347">
    <property type="entry name" value="SDR_fam"/>
</dbReference>
<keyword evidence="2" id="KW-0560">Oxidoreductase</keyword>
<evidence type="ECO:0000256" key="2">
    <source>
        <dbReference type="ARBA" id="ARBA00023002"/>
    </source>
</evidence>
<dbReference type="Proteomes" id="UP000730618">
    <property type="component" value="Unassembled WGS sequence"/>
</dbReference>
<accession>A0ABM8VAH3</accession>
<name>A0ABM8VAH3_9BACL</name>
<dbReference type="PANTHER" id="PTHR43544:SF7">
    <property type="entry name" value="NADB-LER2"/>
    <property type="match status" value="1"/>
</dbReference>
<comment type="caution">
    <text evidence="3">The sequence shown here is derived from an EMBL/GenBank/DDBJ whole genome shotgun (WGS) entry which is preliminary data.</text>
</comment>
<dbReference type="InterPro" id="IPR051468">
    <property type="entry name" value="Fungal_SecMetab_SDRs"/>
</dbReference>
<protein>
    <recommendedName>
        <fullName evidence="5">SDR family NAD(P)-dependent oxidoreductase</fullName>
    </recommendedName>
</protein>
<reference evidence="3 4" key="1">
    <citation type="submission" date="2021-06" db="EMBL/GenBank/DDBJ databases">
        <authorList>
            <person name="Criscuolo A."/>
        </authorList>
    </citation>
    <scope>NUCLEOTIDE SEQUENCE [LARGE SCALE GENOMIC DNA]</scope>
    <source>
        <strain evidence="4">CIP 111802</strain>
    </source>
</reference>